<proteinExistence type="predicted"/>
<accession>A0A6C0HX09</accession>
<name>A0A6C0HX09_9ZZZZ</name>
<protein>
    <submittedName>
        <fullName evidence="1">Uncharacterized protein</fullName>
    </submittedName>
</protein>
<dbReference type="AlphaFoldDB" id="A0A6C0HX09"/>
<dbReference type="EMBL" id="MN740022">
    <property type="protein sequence ID" value="QHT84655.1"/>
    <property type="molecule type" value="Genomic_DNA"/>
</dbReference>
<evidence type="ECO:0000313" key="1">
    <source>
        <dbReference type="EMBL" id="QHT84655.1"/>
    </source>
</evidence>
<reference evidence="1" key="1">
    <citation type="journal article" date="2020" name="Nature">
        <title>Giant virus diversity and host interactions through global metagenomics.</title>
        <authorList>
            <person name="Schulz F."/>
            <person name="Roux S."/>
            <person name="Paez-Espino D."/>
            <person name="Jungbluth S."/>
            <person name="Walsh D.A."/>
            <person name="Denef V.J."/>
            <person name="McMahon K.D."/>
            <person name="Konstantinidis K.T."/>
            <person name="Eloe-Fadrosh E.A."/>
            <person name="Kyrpides N.C."/>
            <person name="Woyke T."/>
        </authorList>
    </citation>
    <scope>NUCLEOTIDE SEQUENCE</scope>
    <source>
        <strain evidence="1">GVMAG-M-3300023184-177</strain>
    </source>
</reference>
<organism evidence="1">
    <name type="scientific">viral metagenome</name>
    <dbReference type="NCBI Taxonomy" id="1070528"/>
    <lineage>
        <taxon>unclassified sequences</taxon>
        <taxon>metagenomes</taxon>
        <taxon>organismal metagenomes</taxon>
    </lineage>
</organism>
<sequence>MSDLKCPKCSSSENSYLFCKECTTYYCIDCCCNFYQDEETNKVVSNHNPHCDKIEDSSSIDLSDYDD</sequence>